<dbReference type="AlphaFoldDB" id="A0A221UTV7"/>
<feature type="transmembrane region" description="Helical" evidence="1">
    <location>
        <begin position="6"/>
        <end position="24"/>
    </location>
</feature>
<dbReference type="eggNOG" id="ENOG5030XBB">
    <property type="taxonomic scope" value="Bacteria"/>
</dbReference>
<dbReference type="Proteomes" id="UP000204551">
    <property type="component" value="Chromosome"/>
</dbReference>
<reference evidence="2 3" key="1">
    <citation type="submission" date="2017-07" db="EMBL/GenBank/DDBJ databases">
        <title>Genome Sequence of Arenibacter algicola Strain SMS7 Isolated from a culture of the Diatom Skeletonema marinoi.</title>
        <authorList>
            <person name="Topel M."/>
            <person name="Pinder M.I.M."/>
            <person name="Johansson O.N."/>
            <person name="Kourtchenko O."/>
            <person name="Godhe A."/>
            <person name="Clarke A.K."/>
        </authorList>
    </citation>
    <scope>NUCLEOTIDE SEQUENCE [LARGE SCALE GENOMIC DNA]</scope>
    <source>
        <strain evidence="2 3">SMS7</strain>
    </source>
</reference>
<evidence type="ECO:0000313" key="3">
    <source>
        <dbReference type="Proteomes" id="UP000204551"/>
    </source>
</evidence>
<accession>A0A221UTV7</accession>
<keyword evidence="1" id="KW-1133">Transmembrane helix</keyword>
<dbReference type="Pfam" id="PF12650">
    <property type="entry name" value="DUF3784"/>
    <property type="match status" value="1"/>
</dbReference>
<dbReference type="KEGG" id="aalg:AREALGSMS7_01228"/>
<evidence type="ECO:0008006" key="4">
    <source>
        <dbReference type="Google" id="ProtNLM"/>
    </source>
</evidence>
<feature type="transmembrane region" description="Helical" evidence="1">
    <location>
        <begin position="54"/>
        <end position="71"/>
    </location>
</feature>
<evidence type="ECO:0000313" key="2">
    <source>
        <dbReference type="EMBL" id="ASO04703.1"/>
    </source>
</evidence>
<protein>
    <recommendedName>
        <fullName evidence="4">DUF3784 domain-containing protein</fullName>
    </recommendedName>
</protein>
<evidence type="ECO:0000256" key="1">
    <source>
        <dbReference type="SAM" id="Phobius"/>
    </source>
</evidence>
<dbReference type="InterPro" id="IPR017259">
    <property type="entry name" value="UCP037672"/>
</dbReference>
<gene>
    <name evidence="2" type="ORF">AREALGSMS7_01228</name>
</gene>
<organism evidence="2 3">
    <name type="scientific">Arenibacter algicola</name>
    <dbReference type="NCBI Taxonomy" id="616991"/>
    <lineage>
        <taxon>Bacteria</taxon>
        <taxon>Pseudomonadati</taxon>
        <taxon>Bacteroidota</taxon>
        <taxon>Flavobacteriia</taxon>
        <taxon>Flavobacteriales</taxon>
        <taxon>Flavobacteriaceae</taxon>
        <taxon>Arenibacter</taxon>
    </lineage>
</organism>
<proteinExistence type="predicted"/>
<sequence>MLYTIIGVGLLFITMAFLVTENNSKYLLSGYNSMSEAERTKVDIKSYLPYFKKFHLFLGISFIVIGLLLHYAVGESASGIFIGVYPILAYIYFMRESNKYWKGTSNKWNKIGLYVLVGTLILVIGLLAMGFKENPVIISANNIQFKGSYGETLSASDIESVTLVGHLPKIISKTNGFALGSIRKGYFKTKEGEKVKLILNSESKAYLLFTKTNGDKIYFSPKEKPSVEIYKEIKNILPKDIEK</sequence>
<feature type="transmembrane region" description="Helical" evidence="1">
    <location>
        <begin position="113"/>
        <end position="131"/>
    </location>
</feature>
<dbReference type="RefSeq" id="WP_157730679.1">
    <property type="nucleotide sequence ID" value="NZ_CP022515.1"/>
</dbReference>
<keyword evidence="1" id="KW-0812">Transmembrane</keyword>
<feature type="transmembrane region" description="Helical" evidence="1">
    <location>
        <begin position="77"/>
        <end position="93"/>
    </location>
</feature>
<name>A0A221UTV7_9FLAO</name>
<dbReference type="EMBL" id="CP022515">
    <property type="protein sequence ID" value="ASO04703.1"/>
    <property type="molecule type" value="Genomic_DNA"/>
</dbReference>
<keyword evidence="1" id="KW-0472">Membrane</keyword>
<dbReference type="STRING" id="616991.GCA_000733925_04350"/>